<dbReference type="EMBL" id="RQYT01000023">
    <property type="protein sequence ID" value="RRD49062.1"/>
    <property type="molecule type" value="Genomic_DNA"/>
</dbReference>
<evidence type="ECO:0000313" key="9">
    <source>
        <dbReference type="EMBL" id="RRD49062.1"/>
    </source>
</evidence>
<dbReference type="AlphaFoldDB" id="A0A3P1WR24"/>
<dbReference type="SUPFAM" id="SSF103473">
    <property type="entry name" value="MFS general substrate transporter"/>
    <property type="match status" value="1"/>
</dbReference>
<dbReference type="InterPro" id="IPR020846">
    <property type="entry name" value="MFS_dom"/>
</dbReference>
<evidence type="ECO:0000256" key="7">
    <source>
        <dbReference type="SAM" id="Phobius"/>
    </source>
</evidence>
<feature type="transmembrane region" description="Helical" evidence="7">
    <location>
        <begin position="404"/>
        <end position="423"/>
    </location>
</feature>
<feature type="domain" description="Major facilitator superfamily (MFS) profile" evidence="8">
    <location>
        <begin position="13"/>
        <end position="488"/>
    </location>
</feature>
<feature type="transmembrane region" description="Helical" evidence="7">
    <location>
        <begin position="461"/>
        <end position="484"/>
    </location>
</feature>
<evidence type="ECO:0000256" key="2">
    <source>
        <dbReference type="ARBA" id="ARBA00022448"/>
    </source>
</evidence>
<evidence type="ECO:0000256" key="1">
    <source>
        <dbReference type="ARBA" id="ARBA00004651"/>
    </source>
</evidence>
<feature type="transmembrane region" description="Helical" evidence="7">
    <location>
        <begin position="230"/>
        <end position="247"/>
    </location>
</feature>
<protein>
    <submittedName>
        <fullName evidence="9">MFS transporter</fullName>
    </submittedName>
</protein>
<feature type="transmembrane region" description="Helical" evidence="7">
    <location>
        <begin position="137"/>
        <end position="159"/>
    </location>
</feature>
<evidence type="ECO:0000256" key="6">
    <source>
        <dbReference type="ARBA" id="ARBA00023136"/>
    </source>
</evidence>
<evidence type="ECO:0000259" key="8">
    <source>
        <dbReference type="PROSITE" id="PS50850"/>
    </source>
</evidence>
<reference evidence="9 10" key="1">
    <citation type="submission" date="2018-11" db="EMBL/GenBank/DDBJ databases">
        <title>Genomes From Bacteria Associated with the Canine Oral Cavity: a Test Case for Automated Genome-Based Taxonomic Assignment.</title>
        <authorList>
            <person name="Coil D.A."/>
            <person name="Jospin G."/>
            <person name="Darling A.E."/>
            <person name="Wallis C."/>
            <person name="Davis I.J."/>
            <person name="Harris S."/>
            <person name="Eisen J.A."/>
            <person name="Holcombe L.J."/>
            <person name="O'Flynn C."/>
        </authorList>
    </citation>
    <scope>NUCLEOTIDE SEQUENCE [LARGE SCALE GENOMIC DNA]</scope>
    <source>
        <strain evidence="9 10">OH2822_COT-296</strain>
    </source>
</reference>
<dbReference type="PANTHER" id="PTHR42718">
    <property type="entry name" value="MAJOR FACILITATOR SUPERFAMILY MULTIDRUG TRANSPORTER MFSC"/>
    <property type="match status" value="1"/>
</dbReference>
<feature type="transmembrane region" description="Helical" evidence="7">
    <location>
        <begin position="79"/>
        <end position="98"/>
    </location>
</feature>
<dbReference type="InterPro" id="IPR011701">
    <property type="entry name" value="MFS"/>
</dbReference>
<dbReference type="PROSITE" id="PS50850">
    <property type="entry name" value="MFS"/>
    <property type="match status" value="1"/>
</dbReference>
<feature type="transmembrane region" description="Helical" evidence="7">
    <location>
        <begin position="165"/>
        <end position="187"/>
    </location>
</feature>
<keyword evidence="3" id="KW-1003">Cell membrane</keyword>
<dbReference type="InterPro" id="IPR005828">
    <property type="entry name" value="MFS_sugar_transport-like"/>
</dbReference>
<keyword evidence="5 7" id="KW-1133">Transmembrane helix</keyword>
<dbReference type="Pfam" id="PF00083">
    <property type="entry name" value="Sugar_tr"/>
    <property type="match status" value="1"/>
</dbReference>
<feature type="transmembrane region" description="Helical" evidence="7">
    <location>
        <begin position="47"/>
        <end position="67"/>
    </location>
</feature>
<dbReference type="GO" id="GO:0005886">
    <property type="term" value="C:plasma membrane"/>
    <property type="evidence" value="ECO:0007669"/>
    <property type="project" value="UniProtKB-SubCell"/>
</dbReference>
<feature type="transmembrane region" description="Helical" evidence="7">
    <location>
        <begin position="332"/>
        <end position="352"/>
    </location>
</feature>
<accession>A0A3P1WR24</accession>
<dbReference type="Proteomes" id="UP000280935">
    <property type="component" value="Unassembled WGS sequence"/>
</dbReference>
<evidence type="ECO:0000256" key="5">
    <source>
        <dbReference type="ARBA" id="ARBA00022989"/>
    </source>
</evidence>
<comment type="subcellular location">
    <subcellularLocation>
        <location evidence="1">Cell membrane</location>
        <topology evidence="1">Multi-pass membrane protein</topology>
    </subcellularLocation>
</comment>
<keyword evidence="4 7" id="KW-0812">Transmembrane</keyword>
<sequence>MSPLHTPRQRWLLLATVSVGLLMITMDNSILYTALPTLTSDLGASTTQGLWIINAYPLVMAGLLLGSGTLGDRFGHRRLFLVGLVIFGAASLLAAFSPNPATLIAARAVLAVGAACMMPATLALIRLSFDDVRERNLAIGVWGSVAVIGMAGGPIVGGILLEHFWWGSVFLINVPVVIAALIAIPMVASPSPVDRSRRWDWTSSVWALLTLTGAVLAVKELAHLPPSWPMLTASLAMTLLFGFLFVRRQRRLTHPLLDFSLFGNAAFSTGVATAALSMFAVGGLEMATTQRFQLVAGYSPLQAGLVVTAVALGSLPTSLLSGALLHILGLRIIVGSGFAVGTIGMACALAGAHHRATWLLVTGLVVAGAGLGATMSVASTAIIGNAPPNRAGMASSVEEVSYEFGGLFAIAVLGSLLSAIYSATIQPPPTAPSAVRESITAAHATGDPTIIAIAATAFDGAYATVLGIITVVLTIATLVTTVTLRHYGIGSRASRWETNDH</sequence>
<dbReference type="Pfam" id="PF07690">
    <property type="entry name" value="MFS_1"/>
    <property type="match status" value="1"/>
</dbReference>
<keyword evidence="2" id="KW-0813">Transport</keyword>
<organism evidence="9 10">
    <name type="scientific">Arachnia propionica</name>
    <dbReference type="NCBI Taxonomy" id="1750"/>
    <lineage>
        <taxon>Bacteria</taxon>
        <taxon>Bacillati</taxon>
        <taxon>Actinomycetota</taxon>
        <taxon>Actinomycetes</taxon>
        <taxon>Propionibacteriales</taxon>
        <taxon>Propionibacteriaceae</taxon>
        <taxon>Arachnia</taxon>
    </lineage>
</organism>
<feature type="transmembrane region" description="Helical" evidence="7">
    <location>
        <begin position="358"/>
        <end position="383"/>
    </location>
</feature>
<dbReference type="OrthoDB" id="9781469at2"/>
<feature type="transmembrane region" description="Helical" evidence="7">
    <location>
        <begin position="104"/>
        <end position="125"/>
    </location>
</feature>
<dbReference type="PRINTS" id="PR01036">
    <property type="entry name" value="TCRTETB"/>
</dbReference>
<feature type="transmembrane region" description="Helical" evidence="7">
    <location>
        <begin position="259"/>
        <end position="281"/>
    </location>
</feature>
<feature type="transmembrane region" description="Helical" evidence="7">
    <location>
        <begin position="301"/>
        <end position="325"/>
    </location>
</feature>
<dbReference type="CDD" id="cd17321">
    <property type="entry name" value="MFS_MMR_MDR_like"/>
    <property type="match status" value="1"/>
</dbReference>
<feature type="transmembrane region" description="Helical" evidence="7">
    <location>
        <begin position="12"/>
        <end position="35"/>
    </location>
</feature>
<keyword evidence="6 7" id="KW-0472">Membrane</keyword>
<evidence type="ECO:0000313" key="10">
    <source>
        <dbReference type="Proteomes" id="UP000280935"/>
    </source>
</evidence>
<dbReference type="Gene3D" id="1.20.1250.20">
    <property type="entry name" value="MFS general substrate transporter like domains"/>
    <property type="match status" value="1"/>
</dbReference>
<dbReference type="InterPro" id="IPR036259">
    <property type="entry name" value="MFS_trans_sf"/>
</dbReference>
<evidence type="ECO:0000256" key="4">
    <source>
        <dbReference type="ARBA" id="ARBA00022692"/>
    </source>
</evidence>
<comment type="caution">
    <text evidence="9">The sequence shown here is derived from an EMBL/GenBank/DDBJ whole genome shotgun (WGS) entry which is preliminary data.</text>
</comment>
<gene>
    <name evidence="9" type="ORF">EII35_09755</name>
</gene>
<name>A0A3P1WR24_9ACTN</name>
<dbReference type="GO" id="GO:0022857">
    <property type="term" value="F:transmembrane transporter activity"/>
    <property type="evidence" value="ECO:0007669"/>
    <property type="project" value="InterPro"/>
</dbReference>
<evidence type="ECO:0000256" key="3">
    <source>
        <dbReference type="ARBA" id="ARBA00022475"/>
    </source>
</evidence>
<feature type="transmembrane region" description="Helical" evidence="7">
    <location>
        <begin position="199"/>
        <end position="218"/>
    </location>
</feature>
<proteinExistence type="predicted"/>
<dbReference type="PANTHER" id="PTHR42718:SF47">
    <property type="entry name" value="METHYL VIOLOGEN RESISTANCE PROTEIN SMVA"/>
    <property type="match status" value="1"/>
</dbReference>
<dbReference type="RefSeq" id="WP_125228281.1">
    <property type="nucleotide sequence ID" value="NZ_RQYT01000023.1"/>
</dbReference>
<dbReference type="Gene3D" id="1.20.1720.10">
    <property type="entry name" value="Multidrug resistance protein D"/>
    <property type="match status" value="1"/>
</dbReference>